<reference evidence="2" key="1">
    <citation type="journal article" date="2021" name="Nat. Commun.">
        <title>Genetic determinants of endophytism in the Arabidopsis root mycobiome.</title>
        <authorList>
            <person name="Mesny F."/>
            <person name="Miyauchi S."/>
            <person name="Thiergart T."/>
            <person name="Pickel B."/>
            <person name="Atanasova L."/>
            <person name="Karlsson M."/>
            <person name="Huettel B."/>
            <person name="Barry K.W."/>
            <person name="Haridas S."/>
            <person name="Chen C."/>
            <person name="Bauer D."/>
            <person name="Andreopoulos W."/>
            <person name="Pangilinan J."/>
            <person name="LaButti K."/>
            <person name="Riley R."/>
            <person name="Lipzen A."/>
            <person name="Clum A."/>
            <person name="Drula E."/>
            <person name="Henrissat B."/>
            <person name="Kohler A."/>
            <person name="Grigoriev I.V."/>
            <person name="Martin F.M."/>
            <person name="Hacquard S."/>
        </authorList>
    </citation>
    <scope>NUCLEOTIDE SEQUENCE</scope>
    <source>
        <strain evidence="2">MPI-CAGE-CH-0243</strain>
    </source>
</reference>
<dbReference type="AlphaFoldDB" id="A0A9P9E4P0"/>
<evidence type="ECO:0000313" key="2">
    <source>
        <dbReference type="EMBL" id="KAH7130672.1"/>
    </source>
</evidence>
<feature type="transmembrane region" description="Helical" evidence="1">
    <location>
        <begin position="116"/>
        <end position="136"/>
    </location>
</feature>
<proteinExistence type="predicted"/>
<keyword evidence="1" id="KW-1133">Transmembrane helix</keyword>
<sequence>MSLRTAYKPTGSKLLLPITFLFIIILILFIAELGASVGEENKYIAYWSAPPVNSSQGKGPRPTYPNWRWKDYGSDSPDGISRFFFRSYTMIAELIHLPIHHYFLLSRKRNLHPIAALVLTFVFFGLWFTQMFWAVLYSLMDENLDEPTTERVSKAAIAFIVLVDLLYLVYFGCAARQVHVWRKARKAAKLEERAERRVGGLGEGQGGVELVDRKQSVEARSETV</sequence>
<name>A0A9P9E4P0_9PLEO</name>
<organism evidence="2 3">
    <name type="scientific">Dendryphion nanum</name>
    <dbReference type="NCBI Taxonomy" id="256645"/>
    <lineage>
        <taxon>Eukaryota</taxon>
        <taxon>Fungi</taxon>
        <taxon>Dikarya</taxon>
        <taxon>Ascomycota</taxon>
        <taxon>Pezizomycotina</taxon>
        <taxon>Dothideomycetes</taxon>
        <taxon>Pleosporomycetidae</taxon>
        <taxon>Pleosporales</taxon>
        <taxon>Torulaceae</taxon>
        <taxon>Dendryphion</taxon>
    </lineage>
</organism>
<keyword evidence="3" id="KW-1185">Reference proteome</keyword>
<protein>
    <submittedName>
        <fullName evidence="2">Uncharacterized protein</fullName>
    </submittedName>
</protein>
<evidence type="ECO:0000313" key="3">
    <source>
        <dbReference type="Proteomes" id="UP000700596"/>
    </source>
</evidence>
<feature type="transmembrane region" description="Helical" evidence="1">
    <location>
        <begin position="12"/>
        <end position="31"/>
    </location>
</feature>
<feature type="transmembrane region" description="Helical" evidence="1">
    <location>
        <begin position="156"/>
        <end position="175"/>
    </location>
</feature>
<evidence type="ECO:0000256" key="1">
    <source>
        <dbReference type="SAM" id="Phobius"/>
    </source>
</evidence>
<dbReference type="Proteomes" id="UP000700596">
    <property type="component" value="Unassembled WGS sequence"/>
</dbReference>
<dbReference type="EMBL" id="JAGMWT010000004">
    <property type="protein sequence ID" value="KAH7130672.1"/>
    <property type="molecule type" value="Genomic_DNA"/>
</dbReference>
<comment type="caution">
    <text evidence="2">The sequence shown here is derived from an EMBL/GenBank/DDBJ whole genome shotgun (WGS) entry which is preliminary data.</text>
</comment>
<accession>A0A9P9E4P0</accession>
<keyword evidence="1" id="KW-0812">Transmembrane</keyword>
<gene>
    <name evidence="2" type="ORF">B0J11DRAFT_523800</name>
</gene>
<keyword evidence="1" id="KW-0472">Membrane</keyword>
<dbReference type="OrthoDB" id="4167046at2759"/>